<evidence type="ECO:0000256" key="1">
    <source>
        <dbReference type="SAM" id="Phobius"/>
    </source>
</evidence>
<accession>A0AAD6UHN5</accession>
<proteinExistence type="predicted"/>
<protein>
    <submittedName>
        <fullName evidence="2">Uncharacterized protein</fullName>
    </submittedName>
</protein>
<reference evidence="2" key="1">
    <citation type="submission" date="2023-03" db="EMBL/GenBank/DDBJ databases">
        <title>Massive genome expansion in bonnet fungi (Mycena s.s.) driven by repeated elements and novel gene families across ecological guilds.</title>
        <authorList>
            <consortium name="Lawrence Berkeley National Laboratory"/>
            <person name="Harder C.B."/>
            <person name="Miyauchi S."/>
            <person name="Viragh M."/>
            <person name="Kuo A."/>
            <person name="Thoen E."/>
            <person name="Andreopoulos B."/>
            <person name="Lu D."/>
            <person name="Skrede I."/>
            <person name="Drula E."/>
            <person name="Henrissat B."/>
            <person name="Morin E."/>
            <person name="Kohler A."/>
            <person name="Barry K."/>
            <person name="LaButti K."/>
            <person name="Morin E."/>
            <person name="Salamov A."/>
            <person name="Lipzen A."/>
            <person name="Mereny Z."/>
            <person name="Hegedus B."/>
            <person name="Baldrian P."/>
            <person name="Stursova M."/>
            <person name="Weitz H."/>
            <person name="Taylor A."/>
            <person name="Grigoriev I.V."/>
            <person name="Nagy L.G."/>
            <person name="Martin F."/>
            <person name="Kauserud H."/>
        </authorList>
    </citation>
    <scope>NUCLEOTIDE SEQUENCE</scope>
    <source>
        <strain evidence="2">CBHHK173m</strain>
    </source>
</reference>
<sequence length="81" mass="9091">MLRIIPDTTPGTPLQVYTYGNYTFFRPYSRFQIPALILSSAKLVEVYILWRQGSFLLGATSAAPWAFFFLAAVLIVLSLGE</sequence>
<keyword evidence="3" id="KW-1185">Reference proteome</keyword>
<keyword evidence="1" id="KW-0472">Membrane</keyword>
<evidence type="ECO:0000313" key="3">
    <source>
        <dbReference type="Proteomes" id="UP001222325"/>
    </source>
</evidence>
<dbReference type="EMBL" id="JARJCN010000007">
    <property type="protein sequence ID" value="KAJ7099267.1"/>
    <property type="molecule type" value="Genomic_DNA"/>
</dbReference>
<dbReference type="Proteomes" id="UP001222325">
    <property type="component" value="Unassembled WGS sequence"/>
</dbReference>
<feature type="transmembrane region" description="Helical" evidence="1">
    <location>
        <begin position="62"/>
        <end position="80"/>
    </location>
</feature>
<evidence type="ECO:0000313" key="2">
    <source>
        <dbReference type="EMBL" id="KAJ7099267.1"/>
    </source>
</evidence>
<organism evidence="2 3">
    <name type="scientific">Mycena belliarum</name>
    <dbReference type="NCBI Taxonomy" id="1033014"/>
    <lineage>
        <taxon>Eukaryota</taxon>
        <taxon>Fungi</taxon>
        <taxon>Dikarya</taxon>
        <taxon>Basidiomycota</taxon>
        <taxon>Agaricomycotina</taxon>
        <taxon>Agaricomycetes</taxon>
        <taxon>Agaricomycetidae</taxon>
        <taxon>Agaricales</taxon>
        <taxon>Marasmiineae</taxon>
        <taxon>Mycenaceae</taxon>
        <taxon>Mycena</taxon>
    </lineage>
</organism>
<dbReference type="AlphaFoldDB" id="A0AAD6UHN5"/>
<gene>
    <name evidence="2" type="ORF">B0H15DRAFT_541445</name>
</gene>
<comment type="caution">
    <text evidence="2">The sequence shown here is derived from an EMBL/GenBank/DDBJ whole genome shotgun (WGS) entry which is preliminary data.</text>
</comment>
<name>A0AAD6UHN5_9AGAR</name>
<keyword evidence="1" id="KW-0812">Transmembrane</keyword>
<keyword evidence="1" id="KW-1133">Transmembrane helix</keyword>